<feature type="region of interest" description="Disordered" evidence="1">
    <location>
        <begin position="1"/>
        <end position="21"/>
    </location>
</feature>
<gene>
    <name evidence="2" type="ORF">CYMTET_30963</name>
</gene>
<name>A0AAE0FHY7_9CHLO</name>
<evidence type="ECO:0000256" key="1">
    <source>
        <dbReference type="SAM" id="MobiDB-lite"/>
    </source>
</evidence>
<evidence type="ECO:0000313" key="3">
    <source>
        <dbReference type="Proteomes" id="UP001190700"/>
    </source>
</evidence>
<dbReference type="EMBL" id="LGRX02018239">
    <property type="protein sequence ID" value="KAK3260065.1"/>
    <property type="molecule type" value="Genomic_DNA"/>
</dbReference>
<reference evidence="2 3" key="1">
    <citation type="journal article" date="2015" name="Genome Biol. Evol.">
        <title>Comparative Genomics of a Bacterivorous Green Alga Reveals Evolutionary Causalities and Consequences of Phago-Mixotrophic Mode of Nutrition.</title>
        <authorList>
            <person name="Burns J.A."/>
            <person name="Paasch A."/>
            <person name="Narechania A."/>
            <person name="Kim E."/>
        </authorList>
    </citation>
    <scope>NUCLEOTIDE SEQUENCE [LARGE SCALE GENOMIC DNA]</scope>
    <source>
        <strain evidence="2 3">PLY_AMNH</strain>
    </source>
</reference>
<sequence length="221" mass="24478">MIPLPFAREQSVEESKPRRRDFASASVLLASSLALSFAANADENAQPEFKRLRRTQFIAALGDPDSSSGAAADEWGLWPLDPGPRGVYLRDYRSLESRGGKAPAKWQFDRKDWWLEEHGLIMEKPDFPLAPGKYIVTGGREVSSILTVYPDARWELSNGAKLYDVTHLPCRAARYTPMSDAASPANARLTDFPVKPGAEMPTVEGHQKQDYAVLFVIGVEA</sequence>
<proteinExistence type="predicted"/>
<dbReference type="Proteomes" id="UP001190700">
    <property type="component" value="Unassembled WGS sequence"/>
</dbReference>
<comment type="caution">
    <text evidence="2">The sequence shown here is derived from an EMBL/GenBank/DDBJ whole genome shotgun (WGS) entry which is preliminary data.</text>
</comment>
<dbReference type="AlphaFoldDB" id="A0AAE0FHY7"/>
<evidence type="ECO:0000313" key="2">
    <source>
        <dbReference type="EMBL" id="KAK3260065.1"/>
    </source>
</evidence>
<keyword evidence="3" id="KW-1185">Reference proteome</keyword>
<organism evidence="2 3">
    <name type="scientific">Cymbomonas tetramitiformis</name>
    <dbReference type="NCBI Taxonomy" id="36881"/>
    <lineage>
        <taxon>Eukaryota</taxon>
        <taxon>Viridiplantae</taxon>
        <taxon>Chlorophyta</taxon>
        <taxon>Pyramimonadophyceae</taxon>
        <taxon>Pyramimonadales</taxon>
        <taxon>Pyramimonadaceae</taxon>
        <taxon>Cymbomonas</taxon>
    </lineage>
</organism>
<accession>A0AAE0FHY7</accession>
<protein>
    <submittedName>
        <fullName evidence="2">Uncharacterized protein</fullName>
    </submittedName>
</protein>
<feature type="compositionally biased region" description="Basic and acidic residues" evidence="1">
    <location>
        <begin position="10"/>
        <end position="21"/>
    </location>
</feature>